<comment type="cofactor">
    <cofactor evidence="1">
        <name>Mn(2+)</name>
        <dbReference type="ChEBI" id="CHEBI:29035"/>
    </cofactor>
</comment>
<evidence type="ECO:0000256" key="6">
    <source>
        <dbReference type="ARBA" id="ARBA00023211"/>
    </source>
</evidence>
<comment type="caution">
    <text evidence="8">The sequence shown here is derived from an EMBL/GenBank/DDBJ whole genome shotgun (WGS) entry which is preliminary data.</text>
</comment>
<dbReference type="Pfam" id="PF00293">
    <property type="entry name" value="NUDIX"/>
    <property type="match status" value="1"/>
</dbReference>
<dbReference type="InterPro" id="IPR045121">
    <property type="entry name" value="CoAse"/>
</dbReference>
<dbReference type="EC" id="3.6.1.55" evidence="8"/>
<keyword evidence="9" id="KW-1185">Reference proteome</keyword>
<dbReference type="PROSITE" id="PS51462">
    <property type="entry name" value="NUDIX"/>
    <property type="match status" value="1"/>
</dbReference>
<dbReference type="Gene3D" id="3.90.79.10">
    <property type="entry name" value="Nucleoside Triphosphate Pyrophosphohydrolase"/>
    <property type="match status" value="1"/>
</dbReference>
<dbReference type="EMBL" id="JBHSOZ010000005">
    <property type="protein sequence ID" value="MFC5713484.1"/>
    <property type="molecule type" value="Genomic_DNA"/>
</dbReference>
<evidence type="ECO:0000313" key="8">
    <source>
        <dbReference type="EMBL" id="MFC5713484.1"/>
    </source>
</evidence>
<evidence type="ECO:0000313" key="9">
    <source>
        <dbReference type="Proteomes" id="UP001596142"/>
    </source>
</evidence>
<keyword evidence="6" id="KW-0464">Manganese</keyword>
<gene>
    <name evidence="8" type="ORF">ACFPU1_11875</name>
</gene>
<protein>
    <submittedName>
        <fullName evidence="8">NUDIX hydrolase</fullName>
        <ecNumber evidence="8">3.6.1.55</ecNumber>
    </submittedName>
</protein>
<name>A0ABW0YM27_9BACI</name>
<evidence type="ECO:0000256" key="2">
    <source>
        <dbReference type="ARBA" id="ARBA00001946"/>
    </source>
</evidence>
<evidence type="ECO:0000256" key="3">
    <source>
        <dbReference type="ARBA" id="ARBA00022723"/>
    </source>
</evidence>
<feature type="domain" description="Nudix hydrolase" evidence="7">
    <location>
        <begin position="25"/>
        <end position="158"/>
    </location>
</feature>
<dbReference type="CDD" id="cd03426">
    <property type="entry name" value="NUDIX_CoAse_Nudt7"/>
    <property type="match status" value="1"/>
</dbReference>
<dbReference type="PANTHER" id="PTHR12992">
    <property type="entry name" value="NUDIX HYDROLASE"/>
    <property type="match status" value="1"/>
</dbReference>
<dbReference type="PANTHER" id="PTHR12992:SF11">
    <property type="entry name" value="MITOCHONDRIAL COENZYME A DIPHOSPHATASE NUDT8"/>
    <property type="match status" value="1"/>
</dbReference>
<dbReference type="InterPro" id="IPR000086">
    <property type="entry name" value="NUDIX_hydrolase_dom"/>
</dbReference>
<evidence type="ECO:0000256" key="4">
    <source>
        <dbReference type="ARBA" id="ARBA00022801"/>
    </source>
</evidence>
<sequence length="210" mass="23907">MNKNMETIKKNLLGRKQGVIGEKTSSKFSVVIPLIQKDGELHILFEVRSPYLNSQPGEICFPGGRVDPEDPSEQYAAVRELCEEVGLEEKDVEIIAPLDRFVPPFNRIIYPYVGLIGESANLSANEAEVAELFTVPLHFFQKNEPEKHEVFLQVKPGDSFPYHLIPGGENYSWRVGSIPEYFYIYESYVIWGLTARILMHFLEEASLLVD</sequence>
<dbReference type="Proteomes" id="UP001596142">
    <property type="component" value="Unassembled WGS sequence"/>
</dbReference>
<keyword evidence="5" id="KW-0460">Magnesium</keyword>
<evidence type="ECO:0000256" key="5">
    <source>
        <dbReference type="ARBA" id="ARBA00022842"/>
    </source>
</evidence>
<proteinExistence type="predicted"/>
<organism evidence="8 9">
    <name type="scientific">Thalassorhabdus alkalitolerans</name>
    <dbReference type="NCBI Taxonomy" id="2282697"/>
    <lineage>
        <taxon>Bacteria</taxon>
        <taxon>Bacillati</taxon>
        <taxon>Bacillota</taxon>
        <taxon>Bacilli</taxon>
        <taxon>Bacillales</taxon>
        <taxon>Bacillaceae</taxon>
        <taxon>Thalassorhabdus</taxon>
    </lineage>
</organism>
<reference evidence="9" key="1">
    <citation type="journal article" date="2019" name="Int. J. Syst. Evol. Microbiol.">
        <title>The Global Catalogue of Microorganisms (GCM) 10K type strain sequencing project: providing services to taxonomists for standard genome sequencing and annotation.</title>
        <authorList>
            <consortium name="The Broad Institute Genomics Platform"/>
            <consortium name="The Broad Institute Genome Sequencing Center for Infectious Disease"/>
            <person name="Wu L."/>
            <person name="Ma J."/>
        </authorList>
    </citation>
    <scope>NUCLEOTIDE SEQUENCE [LARGE SCALE GENOMIC DNA]</scope>
    <source>
        <strain evidence="9">CECT 7184</strain>
    </source>
</reference>
<evidence type="ECO:0000256" key="1">
    <source>
        <dbReference type="ARBA" id="ARBA00001936"/>
    </source>
</evidence>
<comment type="cofactor">
    <cofactor evidence="2">
        <name>Mg(2+)</name>
        <dbReference type="ChEBI" id="CHEBI:18420"/>
    </cofactor>
</comment>
<accession>A0ABW0YM27</accession>
<dbReference type="RefSeq" id="WP_385941345.1">
    <property type="nucleotide sequence ID" value="NZ_JBHSOZ010000005.1"/>
</dbReference>
<keyword evidence="3" id="KW-0479">Metal-binding</keyword>
<dbReference type="InterPro" id="IPR015797">
    <property type="entry name" value="NUDIX_hydrolase-like_dom_sf"/>
</dbReference>
<evidence type="ECO:0000259" key="7">
    <source>
        <dbReference type="PROSITE" id="PS51462"/>
    </source>
</evidence>
<dbReference type="SUPFAM" id="SSF55811">
    <property type="entry name" value="Nudix"/>
    <property type="match status" value="1"/>
</dbReference>
<keyword evidence="4 8" id="KW-0378">Hydrolase</keyword>
<dbReference type="GO" id="GO:0035539">
    <property type="term" value="F:8-oxo-7,8-dihydrodeoxyguanosine triphosphate pyrophosphatase activity"/>
    <property type="evidence" value="ECO:0007669"/>
    <property type="project" value="UniProtKB-EC"/>
</dbReference>